<dbReference type="GO" id="GO:0016491">
    <property type="term" value="F:oxidoreductase activity"/>
    <property type="evidence" value="ECO:0007669"/>
    <property type="project" value="TreeGrafter"/>
</dbReference>
<dbReference type="EMBL" id="JAPHEH010000001">
    <property type="protein sequence ID" value="MDG4475993.1"/>
    <property type="molecule type" value="Genomic_DNA"/>
</dbReference>
<protein>
    <submittedName>
        <fullName evidence="2">Cytochrome c family protein</fullName>
    </submittedName>
</protein>
<keyword evidence="1" id="KW-0732">Signal</keyword>
<dbReference type="PANTHER" id="PTHR35038:SF8">
    <property type="entry name" value="C-TYPE POLYHEME CYTOCHROME OMCC"/>
    <property type="match status" value="1"/>
</dbReference>
<gene>
    <name evidence="2" type="ORF">OLX77_07460</name>
</gene>
<keyword evidence="3" id="KW-1185">Reference proteome</keyword>
<dbReference type="Gene3D" id="1.10.1130.10">
    <property type="entry name" value="Flavocytochrome C3, Chain A"/>
    <property type="match status" value="1"/>
</dbReference>
<accession>A0A9X4MI68</accession>
<dbReference type="Proteomes" id="UP001154240">
    <property type="component" value="Unassembled WGS sequence"/>
</dbReference>
<dbReference type="SUPFAM" id="SSF48695">
    <property type="entry name" value="Multiheme cytochromes"/>
    <property type="match status" value="1"/>
</dbReference>
<evidence type="ECO:0000256" key="1">
    <source>
        <dbReference type="ARBA" id="ARBA00022729"/>
    </source>
</evidence>
<dbReference type="RefSeq" id="WP_307632963.1">
    <property type="nucleotide sequence ID" value="NZ_JAPHEH010000001.1"/>
</dbReference>
<evidence type="ECO:0000313" key="2">
    <source>
        <dbReference type="EMBL" id="MDG4475993.1"/>
    </source>
</evidence>
<evidence type="ECO:0000313" key="3">
    <source>
        <dbReference type="Proteomes" id="UP001154240"/>
    </source>
</evidence>
<dbReference type="InterPro" id="IPR051829">
    <property type="entry name" value="Multiheme_Cytochr_ET"/>
</dbReference>
<proteinExistence type="predicted"/>
<sequence>MTAPFLTVFLRRSFRGLTVVLCALIVLLLHGCGDRQAQETAAAAKTADTTGPPIGCQGCHPMELNRAHSLACPECHKGNDQTNERDLAHADLIPRPAHPDHLQQSCGKCHPAEVAATTASAHFTLQKEVNRVRTVFGAQAPLGSLTEIPLHESIISPLDLADDLLRRRCLRCHVYSSGDGYPETVRGTGCAACHLTFANGKMTSHNFVKSPPDSQCLHCHYGNFVGSDYYGRFEHDFNLEYRTPYRTDGRETRPYGVEFHQLAPDIHQQKGMACIDCHSGTELMGKHGGGAKKEKPVTCLSCHGWRKGLPLPLSNLQAEAGRLVLFTRLSGKKLIVPQPVHPAHKQYEKKVHCTVCHSQWTFNDQSTHLLRTDNPEHPAWSRLLVQGSREVEEQLDYPAPQGPSLRDKITGTPSPSLWLKGYELRRWENPLIGVGPDGMLHIFRPILDLHLSMLDANKKVLFDNLGVEPAHRRYLPYTPHTVGKAGAFYNERLRPNLPPETKQ</sequence>
<comment type="caution">
    <text evidence="2">The sequence shown here is derived from an EMBL/GenBank/DDBJ whole genome shotgun (WGS) entry which is preliminary data.</text>
</comment>
<dbReference type="PANTHER" id="PTHR35038">
    <property type="entry name" value="DISSIMILATORY SULFITE REDUCTASE SIRA"/>
    <property type="match status" value="1"/>
</dbReference>
<reference evidence="2" key="1">
    <citation type="journal article" date="2022" name="bioRxiv">
        <title>Thiovibrio frasassiensisgen. nov., sp. nov., an autotrophic, elemental sulfur disproportionating bacterium isolated from sulfidic karst sediment, and proposal of Thiovibrionaceae fam. nov.</title>
        <authorList>
            <person name="Aronson H."/>
            <person name="Thomas C."/>
            <person name="Bhattacharyya M."/>
            <person name="Eckstein S."/>
            <person name="Jensen S."/>
            <person name="Barco R."/>
            <person name="Macalady J."/>
            <person name="Amend J."/>
        </authorList>
    </citation>
    <scope>NUCLEOTIDE SEQUENCE</scope>
    <source>
        <strain evidence="2">RS19-109</strain>
    </source>
</reference>
<reference evidence="2" key="2">
    <citation type="submission" date="2022-10" db="EMBL/GenBank/DDBJ databases">
        <authorList>
            <person name="Aronson H.S."/>
        </authorList>
    </citation>
    <scope>NUCLEOTIDE SEQUENCE</scope>
    <source>
        <strain evidence="2">RS19-109</strain>
    </source>
</reference>
<name>A0A9X4MI68_9BACT</name>
<dbReference type="AlphaFoldDB" id="A0A9X4MI68"/>
<dbReference type="InterPro" id="IPR036280">
    <property type="entry name" value="Multihaem_cyt_sf"/>
</dbReference>
<organism evidence="2 3">
    <name type="scientific">Thiovibrio frasassiensis</name>
    <dbReference type="NCBI Taxonomy" id="2984131"/>
    <lineage>
        <taxon>Bacteria</taxon>
        <taxon>Pseudomonadati</taxon>
        <taxon>Thermodesulfobacteriota</taxon>
        <taxon>Desulfobulbia</taxon>
        <taxon>Desulfobulbales</taxon>
        <taxon>Thiovibrionaceae</taxon>
        <taxon>Thiovibrio</taxon>
    </lineage>
</organism>